<keyword evidence="10 14" id="KW-0689">Ribosomal protein</keyword>
<feature type="transmembrane region" description="Helical" evidence="16">
    <location>
        <begin position="1498"/>
        <end position="1519"/>
    </location>
</feature>
<feature type="transmembrane region" description="Helical" evidence="16">
    <location>
        <begin position="726"/>
        <end position="742"/>
    </location>
</feature>
<keyword evidence="7" id="KW-0547">Nucleotide-binding</keyword>
<dbReference type="PROSITE" id="PS00759">
    <property type="entry name" value="ARGE_DAPE_CPG2_2"/>
    <property type="match status" value="1"/>
</dbReference>
<name>V5FWF6_BYSSN</name>
<accession>V5FWF6</accession>
<dbReference type="PANTHER" id="PTHR24223">
    <property type="entry name" value="ATP-BINDING CASSETTE SUB-FAMILY C"/>
    <property type="match status" value="1"/>
</dbReference>
<dbReference type="SUPFAM" id="SSF90123">
    <property type="entry name" value="ABC transporter transmembrane region"/>
    <property type="match status" value="2"/>
</dbReference>
<feature type="transmembrane region" description="Helical" evidence="16">
    <location>
        <begin position="630"/>
        <end position="653"/>
    </location>
</feature>
<evidence type="ECO:0000256" key="3">
    <source>
        <dbReference type="ARBA" id="ARBA00006509"/>
    </source>
</evidence>
<evidence type="ECO:0000256" key="13">
    <source>
        <dbReference type="ARBA" id="ARBA00023274"/>
    </source>
</evidence>
<dbReference type="InterPro" id="IPR000509">
    <property type="entry name" value="Ribosomal_eL36"/>
</dbReference>
<dbReference type="EMBL" id="BAUL01000163">
    <property type="protein sequence ID" value="GAD96388.1"/>
    <property type="molecule type" value="Genomic_DNA"/>
</dbReference>
<dbReference type="GO" id="GO:0006412">
    <property type="term" value="P:translation"/>
    <property type="evidence" value="ECO:0007669"/>
    <property type="project" value="InterPro"/>
</dbReference>
<keyword evidence="11 16" id="KW-1133">Transmembrane helix</keyword>
<dbReference type="eggNOG" id="KOG2275">
    <property type="taxonomic scope" value="Eukaryota"/>
</dbReference>
<dbReference type="Gene3D" id="1.20.1560.10">
    <property type="entry name" value="ABC transporter type 1, transmembrane domain"/>
    <property type="match status" value="2"/>
</dbReference>
<feature type="transmembrane region" description="Helical" evidence="16">
    <location>
        <begin position="998"/>
        <end position="1017"/>
    </location>
</feature>
<feature type="domain" description="ABC transmembrane type-1" evidence="18">
    <location>
        <begin position="1458"/>
        <end position="1736"/>
    </location>
</feature>
<dbReference type="Pfam" id="PF00005">
    <property type="entry name" value="ABC_tran"/>
    <property type="match status" value="2"/>
</dbReference>
<feature type="transmembrane region" description="Helical" evidence="16">
    <location>
        <begin position="1583"/>
        <end position="1611"/>
    </location>
</feature>
<keyword evidence="13 14" id="KW-0687">Ribonucleoprotein</keyword>
<feature type="transmembrane region" description="Helical" evidence="16">
    <location>
        <begin position="1110"/>
        <end position="1132"/>
    </location>
</feature>
<dbReference type="SUPFAM" id="SSF52540">
    <property type="entry name" value="P-loop containing nucleoside triphosphate hydrolases"/>
    <property type="match status" value="2"/>
</dbReference>
<dbReference type="CDD" id="cd05674">
    <property type="entry name" value="M20_yscS"/>
    <property type="match status" value="1"/>
</dbReference>
<organism evidence="19 20">
    <name type="scientific">Byssochlamys spectabilis (strain No. 5 / NBRC 109023)</name>
    <name type="common">Paecilomyces variotii</name>
    <dbReference type="NCBI Taxonomy" id="1356009"/>
    <lineage>
        <taxon>Eukaryota</taxon>
        <taxon>Fungi</taxon>
        <taxon>Dikarya</taxon>
        <taxon>Ascomycota</taxon>
        <taxon>Pezizomycotina</taxon>
        <taxon>Eurotiomycetes</taxon>
        <taxon>Eurotiomycetidae</taxon>
        <taxon>Eurotiales</taxon>
        <taxon>Thermoascaceae</taxon>
        <taxon>Paecilomyces</taxon>
    </lineage>
</organism>
<comment type="similarity">
    <text evidence="3 14">Belongs to the eukaryotic ribosomal protein eL36 family.</text>
</comment>
<comment type="similarity">
    <text evidence="2">Belongs to the peptidase M20A family.</text>
</comment>
<feature type="domain" description="ABC transporter" evidence="17">
    <location>
        <begin position="1169"/>
        <end position="1390"/>
    </location>
</feature>
<dbReference type="SUPFAM" id="SSF53187">
    <property type="entry name" value="Zn-dependent exopeptidases"/>
    <property type="match status" value="1"/>
</dbReference>
<dbReference type="GO" id="GO:0003735">
    <property type="term" value="F:structural constituent of ribosome"/>
    <property type="evidence" value="ECO:0007669"/>
    <property type="project" value="InterPro"/>
</dbReference>
<evidence type="ECO:0000256" key="10">
    <source>
        <dbReference type="ARBA" id="ARBA00022980"/>
    </source>
</evidence>
<evidence type="ECO:0000259" key="18">
    <source>
        <dbReference type="PROSITE" id="PS50929"/>
    </source>
</evidence>
<evidence type="ECO:0000256" key="2">
    <source>
        <dbReference type="ARBA" id="ARBA00006247"/>
    </source>
</evidence>
<dbReference type="InterPro" id="IPR036640">
    <property type="entry name" value="ABC1_TM_sf"/>
</dbReference>
<evidence type="ECO:0000256" key="1">
    <source>
        <dbReference type="ARBA" id="ARBA00004141"/>
    </source>
</evidence>
<dbReference type="GO" id="GO:0016887">
    <property type="term" value="F:ATP hydrolysis activity"/>
    <property type="evidence" value="ECO:0007669"/>
    <property type="project" value="InterPro"/>
</dbReference>
<dbReference type="InterPro" id="IPR050173">
    <property type="entry name" value="ABC_transporter_C-like"/>
</dbReference>
<keyword evidence="6" id="KW-0677">Repeat</keyword>
<dbReference type="InParanoid" id="V5FWF6"/>
<comment type="subcellular location">
    <subcellularLocation>
        <location evidence="1">Membrane</location>
        <topology evidence="1">Multi-pass membrane protein</topology>
    </subcellularLocation>
</comment>
<dbReference type="PROSITE" id="PS00211">
    <property type="entry name" value="ABC_TRANSPORTER_1"/>
    <property type="match status" value="2"/>
</dbReference>
<dbReference type="HOGENOM" id="CLU_231500_0_0_1"/>
<dbReference type="CDD" id="cd18596">
    <property type="entry name" value="ABC_6TM_VMR1_D1_like"/>
    <property type="match status" value="1"/>
</dbReference>
<keyword evidence="9" id="KW-0067">ATP-binding</keyword>
<sequence length="2174" mass="241203">MDKVAETHVIGNSPSYGTGSSRKTWFKGFICVVLLLVLLQNSNYVRVIPVTSPQHAPVDTAHDWCPLSDVKAPENDGLKQSDHFNSPEVREKQVKRLATAVKVPTESFDNNGDVDVDPRWHTFDDFHRVLQELFPLVHSQFEKRTINRYGLLYTLKGSDSSLKPLLLTAHQDVVPAGLASSWTHPPFSGYYDGTFVWGRGSTDCKNVLVGVLSAIEDLLEQSFSPRRTIVLAFGFDEETGGTRGAKELGKSLLDKWGSDSFLLVLDEGGMGVQTVGEVLYALPGVAEKGYHDIQLTLDVSGGHSSKPPPHTGIGIASAMVVALEKSPYVPRLSQTNSFRRVLECRAKYSPSNVPPWLKDALRSGEEENIAQRLAEYEGDDRWLMQTSQAVDIISGGIKVNALPEQVQVTVNHRIAPHESIEFVNEHMENVLIPLAKHYGIKIIRAENADTSNATIMGETGTLTINYPQSLVVAPISPTNNTVWELFSGTLRYVFESTESANGRTVVPVGDIMTGNTDTQRYWDLTRNIYRDQQHEMENLGGALQFPMAVSWVQNSEWAISLAKQLPERALWQKQTQHFAAFVAKGDLHIAFLAISFLFFLARLCLDFVLPLERKRLRLSDSTLAGGLRQFIPLKYVFLQFAFVTAAFVLSIISVSHYGSWKRCLLLGYMPVLCLIRFVCRSSSYKSRIYHYINVVALAASVLQGIQVLLPITVIGSPYRPEPIDCAQLALLVAAVLTAFIAPRPRQALHLDGEVGVLSIKEQASPEETCSWFSYYCSYGWTTYMIIRGCRRDLRMEDLPQIPSYDAPVKWLYGITAARLKGGKTFLTLCRLLKKDIKVLIFWSAGTAVTEYVAPSAMLRLLDYLEKPQEAVIHPALWISLLFIGPMCRSVCYQQYIFNATRVLVRLNMSLVQEIYQTALRSHIYDTSVDSGEGDRQAVKDQGRPSSKKAPKSGQSNITSLMSYDVDAIYNSRDIFYVATAGTISVTIAMTLLYRMLGWPSLVGVFTLFLLTPLPAVLSNRVSRIQREVMRATDARLSKISEYLGSIRTLKYFGWEPAMAEKINELRSVEQKRLWKRNILVAVIAVSGDFLPMISLLAMFSTVVLFTNIPLHAPVAFTSLSIMETLRLQFVWLSNIIRNTSQGLESLRRLDHFFESAVPIKHHPTGPPEFRNATFRRTPVATFKLQDLSVRFLEGRLNVITGPTGCGKTSLLLSLLGETILESGEATCPRDVAYVPQTAWLQNDTIRNNILFFGPYDEERYASVVQACGLMPDIEQLPDGDKTIVGEKGQSLSGGQKQRVSLARAVYSRARTLVLDDVFSALDTHTTSAVYEGCFRSGMLQGRTVILVTHLPSALQDARLIVNLDRGSILSIQTAEEGDLLLESSRCSADTAVEDDSGSPPLLESVEPVTVQSNPVVPQVEDPNDAPGRIVEETSAKGRIPRTLVFKYMLLFGGYPYAFLAIIVPLAVQITYFSITYWLSIWTGSYSGDGSSSDPKFYLGVYAVIVISFLTLQLISNIFYQRGAWVAAGRLHSELVTAVLSAPVSWFDQNPIGRAINRFGNDIRSLDAVLVSWLRQSADNALRFFLRLASIASIMPIFALPAAIICSIGFIVGEMYTRAQVSIKRLTAVNYSPVFTHFTDTLAGMTVIRARQGMETVFQELLADKLVAHTQASEAQYNCNRWVSVRSDLCAATIAAAAGCVAYFKSGPPGLVGFSLTNAIGLSQTILVLVRTLNELEVEMNSFERVREYTQIEPEESVAEREKSRIKSVPAGWPTSGCVEFQHVNARYHHGGPDVLKDVSFTAKPGQRIAIVGRTGSGKSTLGLSLLRFTDIVSGRIIIDGIDITEIPLHRLRTSISLIPQEPVLFSGDIRSNLDPFGQLDETDLHAALSACTTIEVPKSDDSADDSQTHSLNLNTLVASNGDNFSQGQRQVLGLARAISRRTKVVLLDEATASVDHRTDEHIQQLVRSQFPDSTIIAIAHRLRTIIDYDCIIVMGNGQILEIGSPADLIANKGVFWDMLMNTGDPVISRTHERLVQPKPRELYRPPSTSTSTTIDLRRQSIQQPPSPTVEMAQERTGLIVGLNKGHKTTPHQTPKSRISRTKGHLSKRTAFVREVVKEVAGLAPYERRVVELLRNAQDKRARKLAKKRLGTFGRAKRKVDEMQKVIAEARRAGH</sequence>
<dbReference type="Gene3D" id="3.40.50.300">
    <property type="entry name" value="P-loop containing nucleotide triphosphate hydrolases"/>
    <property type="match status" value="2"/>
</dbReference>
<keyword evidence="12 16" id="KW-0472">Membrane</keyword>
<dbReference type="GO" id="GO:1990904">
    <property type="term" value="C:ribonucleoprotein complex"/>
    <property type="evidence" value="ECO:0007669"/>
    <property type="project" value="UniProtKB-KW"/>
</dbReference>
<dbReference type="FunFam" id="3.40.50.300:FF:000838">
    <property type="entry name" value="ABC multidrug transporter (Eurofung)"/>
    <property type="match status" value="1"/>
</dbReference>
<feature type="domain" description="ABC transporter" evidence="17">
    <location>
        <begin position="1778"/>
        <end position="2021"/>
    </location>
</feature>
<dbReference type="Gene3D" id="1.10.10.1760">
    <property type="entry name" value="60S ribosomal protein L36"/>
    <property type="match status" value="1"/>
</dbReference>
<feature type="domain" description="ABC transmembrane type-1" evidence="18">
    <location>
        <begin position="838"/>
        <end position="1141"/>
    </location>
</feature>
<proteinExistence type="inferred from homology"/>
<dbReference type="SMART" id="SM00382">
    <property type="entry name" value="AAA"/>
    <property type="match status" value="2"/>
</dbReference>
<dbReference type="CDD" id="cd18604">
    <property type="entry name" value="ABC_6TM_VMR1_D2_like"/>
    <property type="match status" value="1"/>
</dbReference>
<dbReference type="PROSITE" id="PS00758">
    <property type="entry name" value="ARGE_DAPE_CPG2_1"/>
    <property type="match status" value="1"/>
</dbReference>
<dbReference type="InterPro" id="IPR036264">
    <property type="entry name" value="Bact_exopeptidase_dim_dom"/>
</dbReference>
<evidence type="ECO:0000256" key="5">
    <source>
        <dbReference type="ARBA" id="ARBA00022692"/>
    </source>
</evidence>
<dbReference type="InterPro" id="IPR001261">
    <property type="entry name" value="ArgE/DapE_CS"/>
</dbReference>
<dbReference type="eggNOG" id="KOG3452">
    <property type="taxonomic scope" value="Eukaryota"/>
</dbReference>
<dbReference type="PROSITE" id="PS50929">
    <property type="entry name" value="ABC_TM1F"/>
    <property type="match status" value="2"/>
</dbReference>
<dbReference type="InterPro" id="IPR038097">
    <property type="entry name" value="Ribosomal_eL36_sf"/>
</dbReference>
<dbReference type="InterPro" id="IPR017871">
    <property type="entry name" value="ABC_transporter-like_CS"/>
</dbReference>
<keyword evidence="20" id="KW-1185">Reference proteome</keyword>
<evidence type="ECO:0000256" key="8">
    <source>
        <dbReference type="ARBA" id="ARBA00022801"/>
    </source>
</evidence>
<dbReference type="Pfam" id="PF01158">
    <property type="entry name" value="Ribosomal_L36e"/>
    <property type="match status" value="1"/>
</dbReference>
<dbReference type="Pfam" id="PF01546">
    <property type="entry name" value="Peptidase_M20"/>
    <property type="match status" value="1"/>
</dbReference>
<evidence type="ECO:0000256" key="11">
    <source>
        <dbReference type="ARBA" id="ARBA00022989"/>
    </source>
</evidence>
<evidence type="ECO:0000256" key="6">
    <source>
        <dbReference type="ARBA" id="ARBA00022737"/>
    </source>
</evidence>
<dbReference type="PROSITE" id="PS01190">
    <property type="entry name" value="RIBOSOMAL_L36E"/>
    <property type="match status" value="1"/>
</dbReference>
<dbReference type="OrthoDB" id="6500128at2759"/>
<feature type="transmembrane region" description="Helical" evidence="16">
    <location>
        <begin position="838"/>
        <end position="858"/>
    </location>
</feature>
<dbReference type="GO" id="GO:0005524">
    <property type="term" value="F:ATP binding"/>
    <property type="evidence" value="ECO:0007669"/>
    <property type="project" value="UniProtKB-KW"/>
</dbReference>
<reference evidence="20" key="1">
    <citation type="journal article" date="2014" name="Genome Announc.">
        <title>Draft genome sequence of the formaldehyde-resistant fungus Byssochlamys spectabilis No. 5 (anamorph Paecilomyces variotii No. 5) (NBRC109023).</title>
        <authorList>
            <person name="Oka T."/>
            <person name="Ekino K."/>
            <person name="Fukuda K."/>
            <person name="Nomura Y."/>
        </authorList>
    </citation>
    <scope>NUCLEOTIDE SEQUENCE [LARGE SCALE GENOMIC DNA]</scope>
    <source>
        <strain evidence="20">No. 5 / NBRC 109023</strain>
    </source>
</reference>
<evidence type="ECO:0000256" key="12">
    <source>
        <dbReference type="ARBA" id="ARBA00023136"/>
    </source>
</evidence>
<evidence type="ECO:0000256" key="7">
    <source>
        <dbReference type="ARBA" id="ARBA00022741"/>
    </source>
</evidence>
<dbReference type="InterPro" id="IPR003593">
    <property type="entry name" value="AAA+_ATPase"/>
</dbReference>
<evidence type="ECO:0000313" key="20">
    <source>
        <dbReference type="Proteomes" id="UP000018001"/>
    </source>
</evidence>
<keyword evidence="5 16" id="KW-0812">Transmembrane</keyword>
<dbReference type="InterPro" id="IPR002933">
    <property type="entry name" value="Peptidase_M20"/>
</dbReference>
<evidence type="ECO:0000256" key="9">
    <source>
        <dbReference type="ARBA" id="ARBA00022840"/>
    </source>
</evidence>
<dbReference type="CDD" id="cd03250">
    <property type="entry name" value="ABCC_MRP_domain1"/>
    <property type="match status" value="1"/>
</dbReference>
<feature type="region of interest" description="Disordered" evidence="15">
    <location>
        <begin position="2083"/>
        <end position="2103"/>
    </location>
</feature>
<dbReference type="eggNOG" id="KOG0054">
    <property type="taxonomic scope" value="Eukaryota"/>
</dbReference>
<evidence type="ECO:0000256" key="4">
    <source>
        <dbReference type="ARBA" id="ARBA00022448"/>
    </source>
</evidence>
<keyword evidence="8" id="KW-0378">Hydrolase</keyword>
<dbReference type="Pfam" id="PF00664">
    <property type="entry name" value="ABC_membrane"/>
    <property type="match status" value="2"/>
</dbReference>
<dbReference type="Gene3D" id="3.40.630.10">
    <property type="entry name" value="Zn peptidases"/>
    <property type="match status" value="1"/>
</dbReference>
<dbReference type="FunFam" id="1.10.10.1760:FF:000003">
    <property type="entry name" value="60S ribosomal protein L36"/>
    <property type="match status" value="1"/>
</dbReference>
<gene>
    <name evidence="19" type="ORF">PVAR5_5042</name>
</gene>
<feature type="region of interest" description="Disordered" evidence="15">
    <location>
        <begin position="928"/>
        <end position="954"/>
    </location>
</feature>
<dbReference type="PANTHER" id="PTHR24223:SF356">
    <property type="entry name" value="ATP-BINDING CASSETTE TRANSPORTER ABC4"/>
    <property type="match status" value="1"/>
</dbReference>
<dbReference type="InterPro" id="IPR011527">
    <property type="entry name" value="ABC1_TM_dom"/>
</dbReference>
<feature type="transmembrane region" description="Helical" evidence="16">
    <location>
        <begin position="974"/>
        <end position="992"/>
    </location>
</feature>
<dbReference type="GO" id="GO:0016020">
    <property type="term" value="C:membrane"/>
    <property type="evidence" value="ECO:0007669"/>
    <property type="project" value="UniProtKB-SubCell"/>
</dbReference>
<evidence type="ECO:0000256" key="16">
    <source>
        <dbReference type="SAM" id="Phobius"/>
    </source>
</evidence>
<dbReference type="PROSITE" id="PS50893">
    <property type="entry name" value="ABC_TRANSPORTER_2"/>
    <property type="match status" value="2"/>
</dbReference>
<dbReference type="GO" id="GO:0140359">
    <property type="term" value="F:ABC-type transporter activity"/>
    <property type="evidence" value="ECO:0007669"/>
    <property type="project" value="InterPro"/>
</dbReference>
<dbReference type="Gene3D" id="3.30.70.360">
    <property type="match status" value="1"/>
</dbReference>
<evidence type="ECO:0000259" key="17">
    <source>
        <dbReference type="PROSITE" id="PS50893"/>
    </source>
</evidence>
<dbReference type="FunFam" id="1.20.1560.10:FF:000013">
    <property type="entry name" value="ABC transporter C family member 2"/>
    <property type="match status" value="1"/>
</dbReference>
<feature type="compositionally biased region" description="Basic and acidic residues" evidence="15">
    <location>
        <begin position="932"/>
        <end position="942"/>
    </location>
</feature>
<dbReference type="SUPFAM" id="SSF55031">
    <property type="entry name" value="Bacterial exopeptidase dimerisation domain"/>
    <property type="match status" value="1"/>
</dbReference>
<keyword evidence="4" id="KW-0813">Transport</keyword>
<dbReference type="CDD" id="cd03244">
    <property type="entry name" value="ABCC_MRP_domain2"/>
    <property type="match status" value="1"/>
</dbReference>
<comment type="caution">
    <text evidence="19">The sequence shown here is derived from an EMBL/GenBank/DDBJ whole genome shotgun (WGS) entry which is preliminary data.</text>
</comment>
<feature type="transmembrane region" description="Helical" evidence="16">
    <location>
        <begin position="870"/>
        <end position="891"/>
    </location>
</feature>
<dbReference type="FunFam" id="3.40.630.10:FF:000027">
    <property type="entry name" value="N-fatty-acyl-amino acid synthase/hydrolase PM20D1"/>
    <property type="match status" value="1"/>
</dbReference>
<dbReference type="InterPro" id="IPR027417">
    <property type="entry name" value="P-loop_NTPase"/>
</dbReference>
<dbReference type="GO" id="GO:0005737">
    <property type="term" value="C:cytoplasm"/>
    <property type="evidence" value="ECO:0007669"/>
    <property type="project" value="UniProtKB-ARBA"/>
</dbReference>
<feature type="transmembrane region" description="Helical" evidence="16">
    <location>
        <begin position="659"/>
        <end position="679"/>
    </location>
</feature>
<evidence type="ECO:0000256" key="15">
    <source>
        <dbReference type="SAM" id="MobiDB-lite"/>
    </source>
</evidence>
<evidence type="ECO:0000313" key="19">
    <source>
        <dbReference type="EMBL" id="GAD96388.1"/>
    </source>
</evidence>
<dbReference type="InterPro" id="IPR003439">
    <property type="entry name" value="ABC_transporter-like_ATP-bd"/>
</dbReference>
<feature type="transmembrane region" description="Helical" evidence="16">
    <location>
        <begin position="1456"/>
        <end position="1478"/>
    </location>
</feature>
<dbReference type="GO" id="GO:0005840">
    <property type="term" value="C:ribosome"/>
    <property type="evidence" value="ECO:0007669"/>
    <property type="project" value="UniProtKB-KW"/>
</dbReference>
<dbReference type="Proteomes" id="UP000018001">
    <property type="component" value="Unassembled WGS sequence"/>
</dbReference>
<feature type="transmembrane region" description="Helical" evidence="16">
    <location>
        <begin position="587"/>
        <end position="609"/>
    </location>
</feature>
<protein>
    <recommendedName>
        <fullName evidence="14">60S ribosomal protein L36</fullName>
    </recommendedName>
</protein>
<evidence type="ECO:0000256" key="14">
    <source>
        <dbReference type="RuleBase" id="RU000665"/>
    </source>
</evidence>
<feature type="transmembrane region" description="Helical" evidence="16">
    <location>
        <begin position="1078"/>
        <end position="1104"/>
    </location>
</feature>
<feature type="transmembrane region" description="Helical" evidence="16">
    <location>
        <begin position="691"/>
        <end position="714"/>
    </location>
</feature>